<evidence type="ECO:0000256" key="4">
    <source>
        <dbReference type="ARBA" id="ARBA00022842"/>
    </source>
</evidence>
<feature type="binding site" evidence="6">
    <location>
        <position position="385"/>
    </location>
    <ligand>
        <name>Mg(2+)</name>
        <dbReference type="ChEBI" id="CHEBI:18420"/>
    </ligand>
</feature>
<dbReference type="Gene3D" id="3.40.50.1000">
    <property type="entry name" value="HAD superfamily/HAD-like"/>
    <property type="match status" value="2"/>
</dbReference>
<evidence type="ECO:0000256" key="3">
    <source>
        <dbReference type="ARBA" id="ARBA00022801"/>
    </source>
</evidence>
<dbReference type="Pfam" id="PF05761">
    <property type="entry name" value="5_nucleotid"/>
    <property type="match status" value="1"/>
</dbReference>
<dbReference type="PANTHER" id="PTHR12103:SF15">
    <property type="entry name" value="CYTOSOLIC PURINE 5'-NUCLEOTIDASE"/>
    <property type="match status" value="1"/>
</dbReference>
<evidence type="ECO:0000256" key="2">
    <source>
        <dbReference type="ARBA" id="ARBA00022723"/>
    </source>
</evidence>
<accession>A0A1Y5IAB0</accession>
<feature type="active site" description="Nucleophile" evidence="5">
    <location>
        <position position="67"/>
    </location>
</feature>
<dbReference type="eggNOG" id="KOG2469">
    <property type="taxonomic scope" value="Eukaryota"/>
</dbReference>
<feature type="region of interest" description="Disordered" evidence="7">
    <location>
        <begin position="452"/>
        <end position="471"/>
    </location>
</feature>
<dbReference type="InterPro" id="IPR036412">
    <property type="entry name" value="HAD-like_sf"/>
</dbReference>
<organism evidence="8">
    <name type="scientific">Ostreococcus tauri</name>
    <name type="common">Marine green alga</name>
    <dbReference type="NCBI Taxonomy" id="70448"/>
    <lineage>
        <taxon>Eukaryota</taxon>
        <taxon>Viridiplantae</taxon>
        <taxon>Chlorophyta</taxon>
        <taxon>Mamiellophyceae</taxon>
        <taxon>Mamiellales</taxon>
        <taxon>Bathycoccaceae</taxon>
        <taxon>Ostreococcus</taxon>
    </lineage>
</organism>
<dbReference type="SUPFAM" id="SSF56784">
    <property type="entry name" value="HAD-like"/>
    <property type="match status" value="1"/>
</dbReference>
<feature type="binding site" evidence="6">
    <location>
        <position position="69"/>
    </location>
    <ligand>
        <name>GMP</name>
        <dbReference type="ChEBI" id="CHEBI:58115"/>
    </ligand>
</feature>
<evidence type="ECO:0000256" key="1">
    <source>
        <dbReference type="ARBA" id="ARBA00009589"/>
    </source>
</evidence>
<dbReference type="PIRSF" id="PIRSF017434">
    <property type="entry name" value="Purine_5'-nucleotidase"/>
    <property type="match status" value="1"/>
</dbReference>
<proteinExistence type="inferred from homology"/>
<dbReference type="AlphaFoldDB" id="A0A1Y5IAB0"/>
<keyword evidence="3" id="KW-0378">Hydrolase</keyword>
<evidence type="ECO:0000256" key="7">
    <source>
        <dbReference type="SAM" id="MobiDB-lite"/>
    </source>
</evidence>
<reference evidence="8" key="1">
    <citation type="submission" date="2017-04" db="EMBL/GenBank/DDBJ databases">
        <title>Population genomics of picophytoplankton unveils novel chromosome hypervariability.</title>
        <authorList>
            <consortium name="DOE Joint Genome Institute"/>
            <person name="Blanc-Mathieu R."/>
            <person name="Krasovec M."/>
            <person name="Hebrard M."/>
            <person name="Yau S."/>
            <person name="Desgranges E."/>
            <person name="Martin J."/>
            <person name="Schackwitz W."/>
            <person name="Kuo A."/>
            <person name="Salin G."/>
            <person name="Donnadieu C."/>
            <person name="Desdevises Y."/>
            <person name="Sanchez-Ferandin S."/>
            <person name="Moreau H."/>
            <person name="Rivals E."/>
            <person name="Grigoriev I.V."/>
            <person name="Grimsley N."/>
            <person name="Eyre-Walker A."/>
            <person name="Piganeau G."/>
        </authorList>
    </citation>
    <scope>NUCLEOTIDE SEQUENCE [LARGE SCALE GENOMIC DNA]</scope>
    <source>
        <strain evidence="8">RCC 1115</strain>
    </source>
</reference>
<dbReference type="PANTHER" id="PTHR12103">
    <property type="entry name" value="5'-NUCLEOTIDASE DOMAIN-CONTAINING"/>
    <property type="match status" value="1"/>
</dbReference>
<comment type="cofactor">
    <cofactor evidence="6">
        <name>Mg(2+)</name>
        <dbReference type="ChEBI" id="CHEBI:18420"/>
    </cofactor>
    <text evidence="6">Binds 1 Mg(2+) ion per subunit.</text>
</comment>
<feature type="binding site" evidence="6">
    <location>
        <position position="67"/>
    </location>
    <ligand>
        <name>Mg(2+)</name>
        <dbReference type="ChEBI" id="CHEBI:18420"/>
    </ligand>
</feature>
<keyword evidence="2 6" id="KW-0479">Metal-binding</keyword>
<evidence type="ECO:0000256" key="6">
    <source>
        <dbReference type="PIRSR" id="PIRSR017434-2"/>
    </source>
</evidence>
<gene>
    <name evidence="8" type="ORF">BE221DRAFT_74319</name>
</gene>
<name>A0A1Y5IAB0_OSTTA</name>
<dbReference type="GO" id="GO:0008253">
    <property type="term" value="F:5'-nucleotidase activity"/>
    <property type="evidence" value="ECO:0007669"/>
    <property type="project" value="TreeGrafter"/>
</dbReference>
<dbReference type="InterPro" id="IPR008380">
    <property type="entry name" value="HAD-SF_hydro_IG_5-nucl"/>
</dbReference>
<dbReference type="GO" id="GO:0046872">
    <property type="term" value="F:metal ion binding"/>
    <property type="evidence" value="ECO:0007669"/>
    <property type="project" value="UniProtKB-KW"/>
</dbReference>
<dbReference type="NCBIfam" id="TIGR02244">
    <property type="entry name" value="HAD-IG-Ncltidse"/>
    <property type="match status" value="1"/>
</dbReference>
<dbReference type="EMBL" id="KZ155783">
    <property type="protein sequence ID" value="OUS46456.1"/>
    <property type="molecule type" value="Genomic_DNA"/>
</dbReference>
<dbReference type="InterPro" id="IPR016695">
    <property type="entry name" value="Pur_nucleotidase"/>
</dbReference>
<dbReference type="InterPro" id="IPR023214">
    <property type="entry name" value="HAD_sf"/>
</dbReference>
<sequence>MKETTMGRNDVRERASATHVSNLSAAAARELKHWSATSEAERNDQAATKVFCNRSLNMKRIDAIGFDMDYTLAMYKPETFEMMSYEETVKKLGSEYGYPSEVLREFTFDPHYMVRGLVVDKKRGNILKMDRHNYVKVAYHGFSALATDERLATYCETSNRPSFDGPAFSALDTLFSMGEAYLFSQLVEAKDLGKFSDFFDGKSYMQMYDEIRAAVDLCHRDGSLKQAVAENPERYIAKDDGLVPLLKGLRASGKQVFLLTNSLWDYSNVVMNYIIDGHVGDAKTLDWLNLFDVVITGSSKPGFFANDSSTIFEVDTKTGHLRNTDNGAPLTPIGSVQDVTHKRALARGLSVVGAGPARVYQGGSYTHLHAMLGIEFGSRLLYVGDHIYGDILRAKKQIDWRTMLIVPELAHEIEILEANKEKPHALRRLRTLRDALDDQVARHSWLAEQTDDSAKNKAELQRAQQLSDAARTAHREGMRAYHREFHYVWGQLMKAGSQNSRFAFQVERYACLYTSHVRNLWGYSPQKVFRAASDYAPHDLDTDEDFHDFDAAALTDPASTIE</sequence>
<dbReference type="Proteomes" id="UP000195557">
    <property type="component" value="Unassembled WGS sequence"/>
</dbReference>
<evidence type="ECO:0000256" key="5">
    <source>
        <dbReference type="PIRSR" id="PIRSR017434-1"/>
    </source>
</evidence>
<protein>
    <submittedName>
        <fullName evidence="8">Putative cytosolic IMP-GMP specific 5-nucleotidase</fullName>
    </submittedName>
</protein>
<comment type="similarity">
    <text evidence="1">Belongs to the 5'(3')-deoxyribonucleotidase family.</text>
</comment>
<evidence type="ECO:0000313" key="8">
    <source>
        <dbReference type="EMBL" id="OUS46456.1"/>
    </source>
</evidence>
<feature type="active site" description="Proton donor" evidence="5">
    <location>
        <position position="69"/>
    </location>
</feature>
<keyword evidence="4 6" id="KW-0460">Magnesium</keyword>